<dbReference type="InterPro" id="IPR004294">
    <property type="entry name" value="Carotenoid_Oase"/>
</dbReference>
<comment type="cofactor">
    <cofactor evidence="1">
        <name>Fe(2+)</name>
        <dbReference type="ChEBI" id="CHEBI:29033"/>
    </cofactor>
</comment>
<dbReference type="Pfam" id="PF03055">
    <property type="entry name" value="RPE65"/>
    <property type="match status" value="1"/>
</dbReference>
<evidence type="ECO:0000256" key="4">
    <source>
        <dbReference type="ARBA" id="ARBA00022964"/>
    </source>
</evidence>
<dbReference type="GO" id="GO:0016121">
    <property type="term" value="P:carotene catabolic process"/>
    <property type="evidence" value="ECO:0007669"/>
    <property type="project" value="TreeGrafter"/>
</dbReference>
<dbReference type="Proteomes" id="UP000886595">
    <property type="component" value="Unassembled WGS sequence"/>
</dbReference>
<evidence type="ECO:0000256" key="3">
    <source>
        <dbReference type="ARBA" id="ARBA00022723"/>
    </source>
</evidence>
<keyword evidence="7" id="KW-1185">Reference proteome</keyword>
<reference evidence="6 7" key="1">
    <citation type="submission" date="2020-02" db="EMBL/GenBank/DDBJ databases">
        <authorList>
            <person name="Ma Q."/>
            <person name="Huang Y."/>
            <person name="Song X."/>
            <person name="Pei D."/>
        </authorList>
    </citation>
    <scope>NUCLEOTIDE SEQUENCE [LARGE SCALE GENOMIC DNA]</scope>
    <source>
        <strain evidence="6">Sxm20200214</strain>
        <tissue evidence="6">Leaf</tissue>
    </source>
</reference>
<name>A0A8X7QL94_BRACI</name>
<organism evidence="6 7">
    <name type="scientific">Brassica carinata</name>
    <name type="common">Ethiopian mustard</name>
    <name type="synonym">Abyssinian cabbage</name>
    <dbReference type="NCBI Taxonomy" id="52824"/>
    <lineage>
        <taxon>Eukaryota</taxon>
        <taxon>Viridiplantae</taxon>
        <taxon>Streptophyta</taxon>
        <taxon>Embryophyta</taxon>
        <taxon>Tracheophyta</taxon>
        <taxon>Spermatophyta</taxon>
        <taxon>Magnoliopsida</taxon>
        <taxon>eudicotyledons</taxon>
        <taxon>Gunneridae</taxon>
        <taxon>Pentapetalae</taxon>
        <taxon>rosids</taxon>
        <taxon>malvids</taxon>
        <taxon>Brassicales</taxon>
        <taxon>Brassicaceae</taxon>
        <taxon>Brassiceae</taxon>
        <taxon>Brassica</taxon>
    </lineage>
</organism>
<keyword evidence="4" id="KW-0560">Oxidoreductase</keyword>
<dbReference type="GO" id="GO:0046872">
    <property type="term" value="F:metal ion binding"/>
    <property type="evidence" value="ECO:0007669"/>
    <property type="project" value="UniProtKB-KW"/>
</dbReference>
<evidence type="ECO:0000313" key="6">
    <source>
        <dbReference type="EMBL" id="KAG2269943.1"/>
    </source>
</evidence>
<sequence length="114" mass="12572">MVHAVKITNGDASYSCRFTETERLVQEKRLGSPIYPKAIGELHGHTGIARLMLFYARGLFGLLNHRNGTGVANAGLVYFHDRLLAMSEDDLLTKFASPMMAISRPSEDSTSTDN</sequence>
<proteinExistence type="inferred from homology"/>
<protein>
    <submittedName>
        <fullName evidence="6">Uncharacterized protein</fullName>
    </submittedName>
</protein>
<dbReference type="GO" id="GO:0010436">
    <property type="term" value="F:carotenoid dioxygenase activity"/>
    <property type="evidence" value="ECO:0007669"/>
    <property type="project" value="TreeGrafter"/>
</dbReference>
<dbReference type="GO" id="GO:0009570">
    <property type="term" value="C:chloroplast stroma"/>
    <property type="evidence" value="ECO:0007669"/>
    <property type="project" value="TreeGrafter"/>
</dbReference>
<evidence type="ECO:0000256" key="2">
    <source>
        <dbReference type="ARBA" id="ARBA00006787"/>
    </source>
</evidence>
<comment type="caution">
    <text evidence="6">The sequence shown here is derived from an EMBL/GenBank/DDBJ whole genome shotgun (WGS) entry which is preliminary data.</text>
</comment>
<accession>A0A8X7QL94</accession>
<dbReference type="PANTHER" id="PTHR10543">
    <property type="entry name" value="BETA-CAROTENE DIOXYGENASE"/>
    <property type="match status" value="1"/>
</dbReference>
<dbReference type="PANTHER" id="PTHR10543:SF123">
    <property type="entry name" value="9-CIS-EPOXYCAROTENOID DIOXYGENASE NCED5, CHLOROPLASTIC-RELATED"/>
    <property type="match status" value="1"/>
</dbReference>
<dbReference type="AlphaFoldDB" id="A0A8X7QL94"/>
<dbReference type="EMBL" id="JAAMPC010000013">
    <property type="protein sequence ID" value="KAG2269943.1"/>
    <property type="molecule type" value="Genomic_DNA"/>
</dbReference>
<gene>
    <name evidence="6" type="ORF">Bca52824_064498</name>
</gene>
<keyword evidence="3" id="KW-0479">Metal-binding</keyword>
<evidence type="ECO:0000256" key="5">
    <source>
        <dbReference type="ARBA" id="ARBA00023004"/>
    </source>
</evidence>
<evidence type="ECO:0000313" key="7">
    <source>
        <dbReference type="Proteomes" id="UP000886595"/>
    </source>
</evidence>
<comment type="similarity">
    <text evidence="2">Belongs to the carotenoid oxygenase family.</text>
</comment>
<keyword evidence="5" id="KW-0408">Iron</keyword>
<keyword evidence="4" id="KW-0223">Dioxygenase</keyword>
<dbReference type="OrthoDB" id="1735832at2759"/>
<evidence type="ECO:0000256" key="1">
    <source>
        <dbReference type="ARBA" id="ARBA00001954"/>
    </source>
</evidence>